<dbReference type="SUPFAM" id="SSF57256">
    <property type="entry name" value="Elafin-like"/>
    <property type="match status" value="1"/>
</dbReference>
<feature type="compositionally biased region" description="Low complexity" evidence="1">
    <location>
        <begin position="44"/>
        <end position="61"/>
    </location>
</feature>
<feature type="region of interest" description="Disordered" evidence="1">
    <location>
        <begin position="40"/>
        <end position="61"/>
    </location>
</feature>
<evidence type="ECO:0000313" key="3">
    <source>
        <dbReference type="EMBL" id="CAL8116842.1"/>
    </source>
</evidence>
<evidence type="ECO:0000259" key="2">
    <source>
        <dbReference type="PROSITE" id="PS51390"/>
    </source>
</evidence>
<organism evidence="3 4">
    <name type="scientific">Orchesella dallaii</name>
    <dbReference type="NCBI Taxonomy" id="48710"/>
    <lineage>
        <taxon>Eukaryota</taxon>
        <taxon>Metazoa</taxon>
        <taxon>Ecdysozoa</taxon>
        <taxon>Arthropoda</taxon>
        <taxon>Hexapoda</taxon>
        <taxon>Collembola</taxon>
        <taxon>Entomobryomorpha</taxon>
        <taxon>Entomobryoidea</taxon>
        <taxon>Orchesellidae</taxon>
        <taxon>Orchesellinae</taxon>
        <taxon>Orchesella</taxon>
    </lineage>
</organism>
<evidence type="ECO:0000256" key="1">
    <source>
        <dbReference type="SAM" id="MobiDB-lite"/>
    </source>
</evidence>
<proteinExistence type="predicted"/>
<keyword evidence="4" id="KW-1185">Reference proteome</keyword>
<dbReference type="Gene3D" id="4.10.75.10">
    <property type="entry name" value="Elafin-like"/>
    <property type="match status" value="1"/>
</dbReference>
<comment type="caution">
    <text evidence="3">The sequence shown here is derived from an EMBL/GenBank/DDBJ whole genome shotgun (WGS) entry which is preliminary data.</text>
</comment>
<dbReference type="Proteomes" id="UP001642540">
    <property type="component" value="Unassembled WGS sequence"/>
</dbReference>
<dbReference type="PROSITE" id="PS51390">
    <property type="entry name" value="WAP"/>
    <property type="match status" value="1"/>
</dbReference>
<dbReference type="EMBL" id="CAXLJM020000053">
    <property type="protein sequence ID" value="CAL8116842.1"/>
    <property type="molecule type" value="Genomic_DNA"/>
</dbReference>
<gene>
    <name evidence="3" type="ORF">ODALV1_LOCUS17423</name>
</gene>
<evidence type="ECO:0000313" key="4">
    <source>
        <dbReference type="Proteomes" id="UP001642540"/>
    </source>
</evidence>
<accession>A0ABP1R4J8</accession>
<name>A0ABP1R4J8_9HEXA</name>
<sequence length="125" mass="13664">MRTLLKNNLLKMKFVALAILFVTLIVSNCHAWRRRPNWEDGQLSSSTTSSSSTTTTSTTTTPLPYSCGAEIVRTKPGTCPRPPNVQCIDCIDSCTSDANCAGQMDICCEHPCGNYCRAPLERSSN</sequence>
<dbReference type="InterPro" id="IPR008197">
    <property type="entry name" value="WAP_dom"/>
</dbReference>
<reference evidence="3 4" key="1">
    <citation type="submission" date="2024-08" db="EMBL/GenBank/DDBJ databases">
        <authorList>
            <person name="Cucini C."/>
            <person name="Frati F."/>
        </authorList>
    </citation>
    <scope>NUCLEOTIDE SEQUENCE [LARGE SCALE GENOMIC DNA]</scope>
</reference>
<protein>
    <recommendedName>
        <fullName evidence="2">WAP domain-containing protein</fullName>
    </recommendedName>
</protein>
<feature type="domain" description="WAP" evidence="2">
    <location>
        <begin position="72"/>
        <end position="120"/>
    </location>
</feature>
<dbReference type="Pfam" id="PF00095">
    <property type="entry name" value="WAP"/>
    <property type="match status" value="1"/>
</dbReference>
<dbReference type="InterPro" id="IPR036645">
    <property type="entry name" value="Elafin-like_sf"/>
</dbReference>